<feature type="compositionally biased region" description="Polar residues" evidence="1">
    <location>
        <begin position="106"/>
        <end position="115"/>
    </location>
</feature>
<gene>
    <name evidence="2" type="ORF">PV07_05719</name>
</gene>
<feature type="compositionally biased region" description="Basic residues" evidence="1">
    <location>
        <begin position="84"/>
        <end position="99"/>
    </location>
</feature>
<dbReference type="Proteomes" id="UP000054466">
    <property type="component" value="Unassembled WGS sequence"/>
</dbReference>
<keyword evidence="3" id="KW-1185">Reference proteome</keyword>
<evidence type="ECO:0000313" key="3">
    <source>
        <dbReference type="Proteomes" id="UP000054466"/>
    </source>
</evidence>
<dbReference type="AlphaFoldDB" id="A0A0D2D2G6"/>
<dbReference type="PANTHER" id="PTHR37540:SF5">
    <property type="entry name" value="TRANSCRIPTION FACTOR DOMAIN-CONTAINING PROTEIN"/>
    <property type="match status" value="1"/>
</dbReference>
<accession>A0A0D2D2G6</accession>
<feature type="compositionally biased region" description="Low complexity" evidence="1">
    <location>
        <begin position="13"/>
        <end position="37"/>
    </location>
</feature>
<dbReference type="OrthoDB" id="3469466at2759"/>
<evidence type="ECO:0000313" key="2">
    <source>
        <dbReference type="EMBL" id="KIW29934.1"/>
    </source>
</evidence>
<proteinExistence type="predicted"/>
<feature type="compositionally biased region" description="Polar residues" evidence="1">
    <location>
        <begin position="55"/>
        <end position="64"/>
    </location>
</feature>
<protein>
    <submittedName>
        <fullName evidence="2">Uncharacterized protein</fullName>
    </submittedName>
</protein>
<feature type="region of interest" description="Disordered" evidence="1">
    <location>
        <begin position="1"/>
        <end position="128"/>
    </location>
</feature>
<dbReference type="EMBL" id="KN847042">
    <property type="protein sequence ID" value="KIW29934.1"/>
    <property type="molecule type" value="Genomic_DNA"/>
</dbReference>
<sequence>MHKARAVTPRPDPSAGIAASSPARASASPTSTAAAKTFQFVTANPSTDAERSRNKTLVRSNASNYHWRRVKKSTDGAAAANRPVARRRSSARSHVKPSKRVLAPATPQTIGSSSTESEDRTPKTEDESIEFITESPPSAGGELVTISSASLSSLVVSGHYDPFETYPCDLPKEFVSPVLDQVNSFLSLMFPPEKGQTLSPHSEKWLQMTFRDRSLFHASLFCQLTRNRIFRLSPAESPEQMQCYTETIRGVHQKFADTSMSCEDENILAVYALSYHGEPRSHPPAAAPSQGPLTTLQLLHLYGGRLQTVNVHLQGLAKMLTLRGGLSKIKLPGLAQAISFGDIILASQTLTKPMLSYEKMHDDVIGPLNAASRKTHPLVGLGRGFRVLPEILGPEMVEKLLIVLKWIIQYTFAVDDHVKDRPEAQKLGCLSDERNFVQHSLLLLTPLPTEVQDEHPLLRLARLGTVIYSLLVVFPLPAIAAPFHRLARDVKAQLLDPAIQPWWTDASDLILWATAMGAIAAIGSSDRLWYRTILDELTRRLDIGTWPSMRERLGMFLWYQYTNDSDGIRLWTEIEESNLFRVPK</sequence>
<organism evidence="2 3">
    <name type="scientific">Cladophialophora immunda</name>
    <dbReference type="NCBI Taxonomy" id="569365"/>
    <lineage>
        <taxon>Eukaryota</taxon>
        <taxon>Fungi</taxon>
        <taxon>Dikarya</taxon>
        <taxon>Ascomycota</taxon>
        <taxon>Pezizomycotina</taxon>
        <taxon>Eurotiomycetes</taxon>
        <taxon>Chaetothyriomycetidae</taxon>
        <taxon>Chaetothyriales</taxon>
        <taxon>Herpotrichiellaceae</taxon>
        <taxon>Cladophialophora</taxon>
    </lineage>
</organism>
<dbReference type="GeneID" id="27344913"/>
<dbReference type="RefSeq" id="XP_016250150.1">
    <property type="nucleotide sequence ID" value="XM_016392631.1"/>
</dbReference>
<dbReference type="HOGENOM" id="CLU_015771_1_1_1"/>
<feature type="compositionally biased region" description="Basic and acidic residues" evidence="1">
    <location>
        <begin position="117"/>
        <end position="126"/>
    </location>
</feature>
<dbReference type="VEuPathDB" id="FungiDB:PV07_05719"/>
<reference evidence="2 3" key="1">
    <citation type="submission" date="2015-01" db="EMBL/GenBank/DDBJ databases">
        <title>The Genome Sequence of Cladophialophora immunda CBS83496.</title>
        <authorList>
            <consortium name="The Broad Institute Genomics Platform"/>
            <person name="Cuomo C."/>
            <person name="de Hoog S."/>
            <person name="Gorbushina A."/>
            <person name="Stielow B."/>
            <person name="Teixiera M."/>
            <person name="Abouelleil A."/>
            <person name="Chapman S.B."/>
            <person name="Priest M."/>
            <person name="Young S.K."/>
            <person name="Wortman J."/>
            <person name="Nusbaum C."/>
            <person name="Birren B."/>
        </authorList>
    </citation>
    <scope>NUCLEOTIDE SEQUENCE [LARGE SCALE GENOMIC DNA]</scope>
    <source>
        <strain evidence="2 3">CBS 83496</strain>
    </source>
</reference>
<evidence type="ECO:0000256" key="1">
    <source>
        <dbReference type="SAM" id="MobiDB-lite"/>
    </source>
</evidence>
<dbReference type="PANTHER" id="PTHR37540">
    <property type="entry name" value="TRANSCRIPTION FACTOR (ACR-2), PUTATIVE-RELATED-RELATED"/>
    <property type="match status" value="1"/>
</dbReference>
<name>A0A0D2D2G6_9EURO</name>